<sequence>MAAHTDANKGVLKKASSFIRGVKSELKKVNWPNKKQLVNHTTVVLVSCGLMALLIWIFDSIILQLLRLILG</sequence>
<comment type="caution">
    <text evidence="10">The sequence shown here is derived from an EMBL/GenBank/DDBJ whole genome shotgun (WGS) entry which is preliminary data.</text>
</comment>
<evidence type="ECO:0000256" key="8">
    <source>
        <dbReference type="ARBA" id="ARBA00023136"/>
    </source>
</evidence>
<dbReference type="OrthoDB" id="9799073at2"/>
<comment type="function">
    <text evidence="9">Essential subunit of the Sec protein translocation channel SecYEG. Clamps together the 2 halves of SecY. May contact the channel plug during translocation.</text>
</comment>
<dbReference type="GO" id="GO:0005886">
    <property type="term" value="C:plasma membrane"/>
    <property type="evidence" value="ECO:0007669"/>
    <property type="project" value="UniProtKB-SubCell"/>
</dbReference>
<keyword evidence="3 9" id="KW-1003">Cell membrane</keyword>
<evidence type="ECO:0000256" key="9">
    <source>
        <dbReference type="HAMAP-Rule" id="MF_00422"/>
    </source>
</evidence>
<dbReference type="Proteomes" id="UP000284177">
    <property type="component" value="Unassembled WGS sequence"/>
</dbReference>
<dbReference type="InterPro" id="IPR001901">
    <property type="entry name" value="Translocase_SecE/Sec61-g"/>
</dbReference>
<evidence type="ECO:0000313" key="10">
    <source>
        <dbReference type="EMBL" id="RKD30934.1"/>
    </source>
</evidence>
<organism evidence="10 11">
    <name type="scientific">Thermohalobacter berrensis</name>
    <dbReference type="NCBI Taxonomy" id="99594"/>
    <lineage>
        <taxon>Bacteria</taxon>
        <taxon>Bacillati</taxon>
        <taxon>Bacillota</taxon>
        <taxon>Tissierellia</taxon>
        <taxon>Tissierellales</taxon>
        <taxon>Thermohalobacteraceae</taxon>
        <taxon>Thermohalobacter</taxon>
    </lineage>
</organism>
<keyword evidence="4 9" id="KW-0812">Transmembrane</keyword>
<dbReference type="Pfam" id="PF00584">
    <property type="entry name" value="SecE"/>
    <property type="match status" value="1"/>
</dbReference>
<dbReference type="EMBL" id="MCIB01000024">
    <property type="protein sequence ID" value="RKD30934.1"/>
    <property type="molecule type" value="Genomic_DNA"/>
</dbReference>
<evidence type="ECO:0000256" key="2">
    <source>
        <dbReference type="ARBA" id="ARBA00022448"/>
    </source>
</evidence>
<protein>
    <recommendedName>
        <fullName evidence="9">Protein translocase subunit SecE</fullName>
    </recommendedName>
</protein>
<dbReference type="RefSeq" id="WP_120169767.1">
    <property type="nucleotide sequence ID" value="NZ_MCIB01000024.1"/>
</dbReference>
<dbReference type="Gene3D" id="1.20.5.1030">
    <property type="entry name" value="Preprotein translocase secy subunit"/>
    <property type="match status" value="1"/>
</dbReference>
<feature type="transmembrane region" description="Helical" evidence="9">
    <location>
        <begin position="37"/>
        <end position="58"/>
    </location>
</feature>
<keyword evidence="5 9" id="KW-0653">Protein transport</keyword>
<dbReference type="GO" id="GO:0065002">
    <property type="term" value="P:intracellular protein transmembrane transport"/>
    <property type="evidence" value="ECO:0007669"/>
    <property type="project" value="UniProtKB-UniRule"/>
</dbReference>
<evidence type="ECO:0000256" key="4">
    <source>
        <dbReference type="ARBA" id="ARBA00022692"/>
    </source>
</evidence>
<comment type="subcellular location">
    <subcellularLocation>
        <location evidence="9">Cell membrane</location>
        <topology evidence="9">Single-pass membrane protein</topology>
    </subcellularLocation>
    <subcellularLocation>
        <location evidence="1">Membrane</location>
    </subcellularLocation>
</comment>
<evidence type="ECO:0000256" key="1">
    <source>
        <dbReference type="ARBA" id="ARBA00004370"/>
    </source>
</evidence>
<dbReference type="PANTHER" id="PTHR33910">
    <property type="entry name" value="PROTEIN TRANSLOCASE SUBUNIT SECE"/>
    <property type="match status" value="1"/>
</dbReference>
<evidence type="ECO:0000256" key="3">
    <source>
        <dbReference type="ARBA" id="ARBA00022475"/>
    </source>
</evidence>
<keyword evidence="2 9" id="KW-0813">Transport</keyword>
<dbReference type="InterPro" id="IPR005807">
    <property type="entry name" value="SecE_bac"/>
</dbReference>
<dbReference type="PROSITE" id="PS01067">
    <property type="entry name" value="SECE_SEC61G"/>
    <property type="match status" value="1"/>
</dbReference>
<keyword evidence="11" id="KW-1185">Reference proteome</keyword>
<comment type="similarity">
    <text evidence="9">Belongs to the SecE/SEC61-gamma family.</text>
</comment>
<keyword evidence="8 9" id="KW-0472">Membrane</keyword>
<dbReference type="GO" id="GO:0008320">
    <property type="term" value="F:protein transmembrane transporter activity"/>
    <property type="evidence" value="ECO:0007669"/>
    <property type="project" value="UniProtKB-UniRule"/>
</dbReference>
<dbReference type="GO" id="GO:0043952">
    <property type="term" value="P:protein transport by the Sec complex"/>
    <property type="evidence" value="ECO:0007669"/>
    <property type="project" value="UniProtKB-UniRule"/>
</dbReference>
<dbReference type="AlphaFoldDB" id="A0A419T055"/>
<evidence type="ECO:0000256" key="6">
    <source>
        <dbReference type="ARBA" id="ARBA00022989"/>
    </source>
</evidence>
<dbReference type="GO" id="GO:0006605">
    <property type="term" value="P:protein targeting"/>
    <property type="evidence" value="ECO:0007669"/>
    <property type="project" value="UniProtKB-UniRule"/>
</dbReference>
<dbReference type="NCBIfam" id="TIGR00964">
    <property type="entry name" value="secE_bact"/>
    <property type="match status" value="1"/>
</dbReference>
<proteinExistence type="inferred from homology"/>
<name>A0A419T055_9FIRM</name>
<keyword evidence="7 9" id="KW-0811">Translocation</keyword>
<keyword evidence="6 9" id="KW-1133">Transmembrane helix</keyword>
<dbReference type="GO" id="GO:0009306">
    <property type="term" value="P:protein secretion"/>
    <property type="evidence" value="ECO:0007669"/>
    <property type="project" value="UniProtKB-UniRule"/>
</dbReference>
<accession>A0A419T055</accession>
<dbReference type="InterPro" id="IPR038379">
    <property type="entry name" value="SecE_sf"/>
</dbReference>
<gene>
    <name evidence="9" type="primary">secE</name>
    <name evidence="10" type="ORF">BET03_12975</name>
</gene>
<evidence type="ECO:0000256" key="5">
    <source>
        <dbReference type="ARBA" id="ARBA00022927"/>
    </source>
</evidence>
<evidence type="ECO:0000313" key="11">
    <source>
        <dbReference type="Proteomes" id="UP000284177"/>
    </source>
</evidence>
<evidence type="ECO:0000256" key="7">
    <source>
        <dbReference type="ARBA" id="ARBA00023010"/>
    </source>
</evidence>
<dbReference type="HAMAP" id="MF_00422">
    <property type="entry name" value="SecE"/>
    <property type="match status" value="1"/>
</dbReference>
<comment type="subunit">
    <text evidence="9">Component of the Sec protein translocase complex. Heterotrimer consisting of SecY, SecE and SecG subunits. The heterotrimers can form oligomers, although 1 heterotrimer is thought to be able to translocate proteins. Interacts with the ribosome. Interacts with SecDF, and other proteins may be involved. Interacts with SecA.</text>
</comment>
<reference evidence="10 11" key="1">
    <citation type="submission" date="2016-08" db="EMBL/GenBank/DDBJ databases">
        <title>Novel Firmicutes and Novel Genomes.</title>
        <authorList>
            <person name="Poppleton D.I."/>
            <person name="Gribaldo S."/>
        </authorList>
    </citation>
    <scope>NUCLEOTIDE SEQUENCE [LARGE SCALE GENOMIC DNA]</scope>
    <source>
        <strain evidence="10 11">CTT3</strain>
    </source>
</reference>
<dbReference type="PANTHER" id="PTHR33910:SF1">
    <property type="entry name" value="PROTEIN TRANSLOCASE SUBUNIT SECE"/>
    <property type="match status" value="1"/>
</dbReference>
<dbReference type="PRINTS" id="PR01650">
    <property type="entry name" value="SECETRNLCASE"/>
</dbReference>